<feature type="compositionally biased region" description="Polar residues" evidence="5">
    <location>
        <begin position="1485"/>
        <end position="1497"/>
    </location>
</feature>
<organism evidence="7 8">
    <name type="scientific">Puccinia graminis f. sp. tritici</name>
    <dbReference type="NCBI Taxonomy" id="56615"/>
    <lineage>
        <taxon>Eukaryota</taxon>
        <taxon>Fungi</taxon>
        <taxon>Dikarya</taxon>
        <taxon>Basidiomycota</taxon>
        <taxon>Pucciniomycotina</taxon>
        <taxon>Pucciniomycetes</taxon>
        <taxon>Pucciniales</taxon>
        <taxon>Pucciniaceae</taxon>
        <taxon>Puccinia</taxon>
    </lineage>
</organism>
<name>A0A5B0ND65_PUCGR</name>
<reference evidence="7 8" key="1">
    <citation type="submission" date="2019-05" db="EMBL/GenBank/DDBJ databases">
        <title>Emergence of the Ug99 lineage of the wheat stem rust pathogen through somatic hybridization.</title>
        <authorList>
            <person name="Li F."/>
            <person name="Upadhyaya N.M."/>
            <person name="Sperschneider J."/>
            <person name="Matny O."/>
            <person name="Nguyen-Phuc H."/>
            <person name="Mago R."/>
            <person name="Raley C."/>
            <person name="Miller M.E."/>
            <person name="Silverstein K.A.T."/>
            <person name="Henningsen E."/>
            <person name="Hirsch C.D."/>
            <person name="Visser B."/>
            <person name="Pretorius Z.A."/>
            <person name="Steffenson B.J."/>
            <person name="Schwessinger B."/>
            <person name="Dodds P.N."/>
            <person name="Figueroa M."/>
        </authorList>
    </citation>
    <scope>NUCLEOTIDE SEQUENCE [LARGE SCALE GENOMIC DNA]</scope>
    <source>
        <strain evidence="7">21-0</strain>
    </source>
</reference>
<dbReference type="EMBL" id="VSWC01000105">
    <property type="protein sequence ID" value="KAA1087255.1"/>
    <property type="molecule type" value="Genomic_DNA"/>
</dbReference>
<feature type="region of interest" description="Disordered" evidence="5">
    <location>
        <begin position="212"/>
        <end position="263"/>
    </location>
</feature>
<dbReference type="PANTHER" id="PTHR20930">
    <property type="entry name" value="OVARIAN CARCINOMA ANTIGEN CA125-RELATED"/>
    <property type="match status" value="1"/>
</dbReference>
<dbReference type="GO" id="GO:0008270">
    <property type="term" value="F:zinc ion binding"/>
    <property type="evidence" value="ECO:0007669"/>
    <property type="project" value="UniProtKB-KW"/>
</dbReference>
<feature type="region of interest" description="Disordered" evidence="5">
    <location>
        <begin position="1099"/>
        <end position="1160"/>
    </location>
</feature>
<dbReference type="Proteomes" id="UP000324748">
    <property type="component" value="Unassembled WGS sequence"/>
</dbReference>
<evidence type="ECO:0000256" key="2">
    <source>
        <dbReference type="ARBA" id="ARBA00022771"/>
    </source>
</evidence>
<feature type="region of interest" description="Disordered" evidence="5">
    <location>
        <begin position="1442"/>
        <end position="1559"/>
    </location>
</feature>
<dbReference type="SUPFAM" id="SSF57850">
    <property type="entry name" value="RING/U-box"/>
    <property type="match status" value="4"/>
</dbReference>
<dbReference type="Gene3D" id="2.60.40.10">
    <property type="entry name" value="Immunoglobulins"/>
    <property type="match status" value="1"/>
</dbReference>
<dbReference type="CDD" id="cd14947">
    <property type="entry name" value="NBR1_like"/>
    <property type="match status" value="1"/>
</dbReference>
<proteinExistence type="predicted"/>
<evidence type="ECO:0000256" key="1">
    <source>
        <dbReference type="ARBA" id="ARBA00022723"/>
    </source>
</evidence>
<keyword evidence="8" id="KW-1185">Reference proteome</keyword>
<protein>
    <recommendedName>
        <fullName evidence="6">ZZ-type domain-containing protein</fullName>
    </recommendedName>
</protein>
<keyword evidence="2 4" id="KW-0863">Zinc-finger</keyword>
<feature type="domain" description="ZZ-type" evidence="6">
    <location>
        <begin position="967"/>
        <end position="1022"/>
    </location>
</feature>
<evidence type="ECO:0000256" key="5">
    <source>
        <dbReference type="SAM" id="MobiDB-lite"/>
    </source>
</evidence>
<feature type="compositionally biased region" description="Polar residues" evidence="5">
    <location>
        <begin position="223"/>
        <end position="263"/>
    </location>
</feature>
<dbReference type="PROSITE" id="PS50135">
    <property type="entry name" value="ZF_ZZ_2"/>
    <property type="match status" value="2"/>
</dbReference>
<dbReference type="Pfam" id="PF16158">
    <property type="entry name" value="N_BRCA1_IG"/>
    <property type="match status" value="1"/>
</dbReference>
<keyword evidence="3" id="KW-0862">Zinc</keyword>
<feature type="domain" description="ZZ-type" evidence="6">
    <location>
        <begin position="821"/>
        <end position="876"/>
    </location>
</feature>
<dbReference type="InterPro" id="IPR043145">
    <property type="entry name" value="Znf_ZZ_sf"/>
</dbReference>
<accession>A0A5B0ND65</accession>
<dbReference type="InterPro" id="IPR032350">
    <property type="entry name" value="Nbr1_FW"/>
</dbReference>
<feature type="compositionally biased region" description="Low complexity" evidence="5">
    <location>
        <begin position="634"/>
        <end position="643"/>
    </location>
</feature>
<dbReference type="OrthoDB" id="2507445at2759"/>
<dbReference type="Pfam" id="PF00569">
    <property type="entry name" value="ZZ"/>
    <property type="match status" value="4"/>
</dbReference>
<dbReference type="CDD" id="cd02249">
    <property type="entry name" value="ZZ"/>
    <property type="match status" value="2"/>
</dbReference>
<keyword evidence="1" id="KW-0479">Metal-binding</keyword>
<feature type="compositionally biased region" description="Acidic residues" evidence="5">
    <location>
        <begin position="1540"/>
        <end position="1552"/>
    </location>
</feature>
<dbReference type="PANTHER" id="PTHR20930:SF0">
    <property type="entry name" value="PROTEIN ILRUN"/>
    <property type="match status" value="1"/>
</dbReference>
<gene>
    <name evidence="7" type="ORF">PGT21_027170</name>
</gene>
<sequence length="1559" mass="172375">MSNAQISSEKPQPHSFVFRTYKLDPKTKKPRPFNGRFLYMGGSASKSTFKALESRAQEIFPNAKHDLVLSIALGEPKPSLFPFNSFPKFEKIIEVIRVKPGGIPRDRLQRMLIDVWITTSTFSSPKPPAKLRFTRVEARAIKQQIDDALASLTNSNEPTDLAKTGATSRSLISDSFTDLEDIKNMIGDYSPLVPLDVTSYASVLKMKQAPLSSEPTGEAMESSMDSSVPTPDAVSSSGIQPCIESSQGHVEQPPTSLPEQPECNSNQLPEALVAQLDCFAGVDLHPTFHQTRNWYSILLEVFADDSRYVILPHTQSESLTLQVYFLNANSRAELVFMARNYPVGMLQSPYKRQQADDQMRSYLAEHISHVTIPKFHAVNVCDTTMSFYMVDCHSGRILPRRESNDSVDHILPDHHLMNLWKSELGTTAGDETLYSLISQVRSMVSQHEKIESWPSQLPELTAIEQSTYDHLSSLSTLNYVIREAAPSGRYRLAPLWHKSDSIHGATFATFCLVLYDVESGPVLIVQHSTDLGTSACRLKCDQLIRESFAHLAPACKTTNLHGVSLLNNQARFYNLNIATRLITPKTSPVDLFDRVLPDDYLSGAWDWRLQDNKFLEKFQMILADCQVTQSKVDPTAPATSTKSPPHRKTSPSPQLLGSQLSVISGHQVSGPQMRFICDGCDETISGFRAKCVHGTCPDFDLCAKCYERKDDVHPEHPFKLLIQRNNQDTPSSFAQKQWLPAIDPVCICDSCYCVIPGVVKKSPFSIGHDLCPKCLGDRKSPQDPKKVSEVAEEIPDEICTGYLEIKEDPTSSTVPLASPPRVSIKCDSCSHTITGFRAKCSHDECPDYDLCSKCYELRRVFHPSDHSFKTFEVTVDAAGAVVSCNSHSDRPKTLGQQHTSDKTHFAKCDLCAQRISGVRWKCVDCVDWDSCEGCLKNVPAVHPFHRLVPIHDPNQLSHLPPQHLTNHHGVFCDGCNEPIRGIRYKCSHPDCPDYDLCSRCESSPIPKHDIDHAMLKIRDSHAWQAGKLRSKFTQTNHHRSPIVLSSHPKKVKKAAKVYQREAVTLNARVILNDHPVAHHQNSFDHPEFDSPVAVPKISVQQSPANPSSPSGCRSPSPQPWSNDHPVAHSQSSFDYPENKMYLPDFSGQESPVNPSSPSRCRFPSPQPWFNDHPVAHSQSSFEFDNRTDVPNFAGQESPVNPSPPSMCRSPSIRAETVLSFQLEPDVQDPGFESSTSPGPIVVVETPGELPVNSSPSCSGSPLEASQSDVNYHSNNLDAWEVPNTKATLGLPGAFPDESCSAVQAASQSSLDRVVAPSDDNEEETKPRFGAHFVSDLNLPDGTCVSAGARFTKIWLVRNTGSDQWPRGTQIAFNGGFHHSSQESFSVPAAVPDEVVEVSVETMAPEDSGGYMQVWRLVSPDGSRFGDRLWINLQAISEDQVNIDDPNSESLSTSVGFLLPNPSDRPLNDHQSESSQHSVTHPPGNNPTESSVDSQQPQEDLAPASSEFDSVDQPSSSSNLSSATDFDDLSYEFTSEHGDSEIGEDSFDFELVTDSDSSAQ</sequence>
<evidence type="ECO:0000256" key="4">
    <source>
        <dbReference type="PROSITE-ProRule" id="PRU00228"/>
    </source>
</evidence>
<dbReference type="Gene3D" id="3.30.60.90">
    <property type="match status" value="4"/>
</dbReference>
<evidence type="ECO:0000313" key="8">
    <source>
        <dbReference type="Proteomes" id="UP000324748"/>
    </source>
</evidence>
<dbReference type="CDD" id="cd02340">
    <property type="entry name" value="ZZ_NBR1_like"/>
    <property type="match status" value="2"/>
</dbReference>
<evidence type="ECO:0000259" key="6">
    <source>
        <dbReference type="PROSITE" id="PS50135"/>
    </source>
</evidence>
<evidence type="ECO:0000313" key="7">
    <source>
        <dbReference type="EMBL" id="KAA1087255.1"/>
    </source>
</evidence>
<evidence type="ECO:0000256" key="3">
    <source>
        <dbReference type="ARBA" id="ARBA00022833"/>
    </source>
</evidence>
<dbReference type="SMART" id="SM00291">
    <property type="entry name" value="ZnF_ZZ"/>
    <property type="match status" value="5"/>
</dbReference>
<dbReference type="PROSITE" id="PS01357">
    <property type="entry name" value="ZF_ZZ_1"/>
    <property type="match status" value="1"/>
</dbReference>
<feature type="compositionally biased region" description="Polar residues" evidence="5">
    <location>
        <begin position="1511"/>
        <end position="1523"/>
    </location>
</feature>
<dbReference type="InterPro" id="IPR013783">
    <property type="entry name" value="Ig-like_fold"/>
</dbReference>
<dbReference type="InterPro" id="IPR000433">
    <property type="entry name" value="Znf_ZZ"/>
</dbReference>
<comment type="caution">
    <text evidence="7">The sequence shown here is derived from an EMBL/GenBank/DDBJ whole genome shotgun (WGS) entry which is preliminary data.</text>
</comment>
<feature type="region of interest" description="Disordered" evidence="5">
    <location>
        <begin position="633"/>
        <end position="654"/>
    </location>
</feature>